<sequence length="116" mass="12199">MPSTGNTAQISGTKIEPLESEVKYNTPYDGEDRGSAGSNRTIDQSRINPLGGKGQHQHTAPHADSQGVVGTAEGLGKTKIEPLEGKANEAQTPRTGLDDEAVDATRIHPLGGVREQ</sequence>
<evidence type="ECO:0000313" key="3">
    <source>
        <dbReference type="Proteomes" id="UP001369815"/>
    </source>
</evidence>
<gene>
    <name evidence="2" type="ORF">Daesc_004223</name>
</gene>
<keyword evidence="3" id="KW-1185">Reference proteome</keyword>
<evidence type="ECO:0000256" key="1">
    <source>
        <dbReference type="SAM" id="MobiDB-lite"/>
    </source>
</evidence>
<feature type="region of interest" description="Disordered" evidence="1">
    <location>
        <begin position="1"/>
        <end position="116"/>
    </location>
</feature>
<dbReference type="EMBL" id="JBANMG010000004">
    <property type="protein sequence ID" value="KAK6954256.1"/>
    <property type="molecule type" value="Genomic_DNA"/>
</dbReference>
<accession>A0AAX6MP46</accession>
<comment type="caution">
    <text evidence="2">The sequence shown here is derived from an EMBL/GenBank/DDBJ whole genome shotgun (WGS) entry which is preliminary data.</text>
</comment>
<reference evidence="2 3" key="1">
    <citation type="journal article" date="2024" name="Front Chem Biol">
        <title>Unveiling the potential of Daldinia eschscholtzii MFLUCC 19-0629 through bioactivity and bioinformatics studies for enhanced sustainable agriculture production.</title>
        <authorList>
            <person name="Brooks S."/>
            <person name="Weaver J.A."/>
            <person name="Klomchit A."/>
            <person name="Alharthi S.A."/>
            <person name="Onlamun T."/>
            <person name="Nurani R."/>
            <person name="Vong T.K."/>
            <person name="Alberti F."/>
            <person name="Greco C."/>
        </authorList>
    </citation>
    <scope>NUCLEOTIDE SEQUENCE [LARGE SCALE GENOMIC DNA]</scope>
    <source>
        <strain evidence="2">MFLUCC 19-0629</strain>
    </source>
</reference>
<feature type="compositionally biased region" description="Polar residues" evidence="1">
    <location>
        <begin position="1"/>
        <end position="12"/>
    </location>
</feature>
<feature type="compositionally biased region" description="Polar residues" evidence="1">
    <location>
        <begin position="36"/>
        <end position="47"/>
    </location>
</feature>
<organism evidence="2 3">
    <name type="scientific">Daldinia eschscholtzii</name>
    <dbReference type="NCBI Taxonomy" id="292717"/>
    <lineage>
        <taxon>Eukaryota</taxon>
        <taxon>Fungi</taxon>
        <taxon>Dikarya</taxon>
        <taxon>Ascomycota</taxon>
        <taxon>Pezizomycotina</taxon>
        <taxon>Sordariomycetes</taxon>
        <taxon>Xylariomycetidae</taxon>
        <taxon>Xylariales</taxon>
        <taxon>Hypoxylaceae</taxon>
        <taxon>Daldinia</taxon>
    </lineage>
</organism>
<dbReference type="AlphaFoldDB" id="A0AAX6MP46"/>
<protein>
    <submittedName>
        <fullName evidence="2">Uncharacterized protein</fullName>
    </submittedName>
</protein>
<evidence type="ECO:0000313" key="2">
    <source>
        <dbReference type="EMBL" id="KAK6954256.1"/>
    </source>
</evidence>
<proteinExistence type="predicted"/>
<dbReference type="Proteomes" id="UP001369815">
    <property type="component" value="Unassembled WGS sequence"/>
</dbReference>
<name>A0AAX6MP46_9PEZI</name>
<feature type="compositionally biased region" description="Basic and acidic residues" evidence="1">
    <location>
        <begin position="76"/>
        <end position="87"/>
    </location>
</feature>